<dbReference type="RefSeq" id="WP_036710720.1">
    <property type="nucleotide sequence ID" value="NZ_JRKQ01000070.1"/>
</dbReference>
<evidence type="ECO:0000259" key="2">
    <source>
        <dbReference type="Pfam" id="PF13411"/>
    </source>
</evidence>
<accession>A0A099GF12</accession>
<proteinExistence type="predicted"/>
<feature type="region of interest" description="Disordered" evidence="1">
    <location>
        <begin position="126"/>
        <end position="146"/>
    </location>
</feature>
<dbReference type="AlphaFoldDB" id="A0A099GF12"/>
<feature type="domain" description="HTH merR-type" evidence="2">
    <location>
        <begin position="8"/>
        <end position="72"/>
    </location>
</feature>
<reference evidence="3 4" key="1">
    <citation type="submission" date="2014-09" db="EMBL/GenBank/DDBJ databases">
        <authorList>
            <person name="McGinnis J.M."/>
            <person name="Wolfgang W.J."/>
        </authorList>
    </citation>
    <scope>NUCLEOTIDE SEQUENCE [LARGE SCALE GENOMIC DNA]</scope>
    <source>
        <strain evidence="3 4">5503</strain>
    </source>
</reference>
<dbReference type="InterPro" id="IPR000551">
    <property type="entry name" value="MerR-type_HTH_dom"/>
</dbReference>
<organism evidence="3 4">
    <name type="scientific">Paracoccus sanguinis</name>
    <dbReference type="NCBI Taxonomy" id="1545044"/>
    <lineage>
        <taxon>Bacteria</taxon>
        <taxon>Pseudomonadati</taxon>
        <taxon>Pseudomonadota</taxon>
        <taxon>Alphaproteobacteria</taxon>
        <taxon>Rhodobacterales</taxon>
        <taxon>Paracoccaceae</taxon>
        <taxon>Paracoccus</taxon>
    </lineage>
</organism>
<dbReference type="Gene3D" id="1.10.1660.10">
    <property type="match status" value="1"/>
</dbReference>
<evidence type="ECO:0000313" key="4">
    <source>
        <dbReference type="Proteomes" id="UP000029858"/>
    </source>
</evidence>
<gene>
    <name evidence="3" type="ORF">IX56_12380</name>
</gene>
<evidence type="ECO:0000256" key="1">
    <source>
        <dbReference type="SAM" id="MobiDB-lite"/>
    </source>
</evidence>
<dbReference type="EMBL" id="JRKQ01000070">
    <property type="protein sequence ID" value="KGJ21321.1"/>
    <property type="molecule type" value="Genomic_DNA"/>
</dbReference>
<dbReference type="Proteomes" id="UP000029858">
    <property type="component" value="Unassembled WGS sequence"/>
</dbReference>
<evidence type="ECO:0000313" key="3">
    <source>
        <dbReference type="EMBL" id="KGJ21321.1"/>
    </source>
</evidence>
<name>A0A099GF12_9RHOB</name>
<dbReference type="GO" id="GO:0006355">
    <property type="term" value="P:regulation of DNA-templated transcription"/>
    <property type="evidence" value="ECO:0007669"/>
    <property type="project" value="InterPro"/>
</dbReference>
<dbReference type="GO" id="GO:0003677">
    <property type="term" value="F:DNA binding"/>
    <property type="evidence" value="ECO:0007669"/>
    <property type="project" value="InterPro"/>
</dbReference>
<protein>
    <recommendedName>
        <fullName evidence="2">HTH merR-type domain-containing protein</fullName>
    </recommendedName>
</protein>
<dbReference type="InterPro" id="IPR009061">
    <property type="entry name" value="DNA-bd_dom_put_sf"/>
</dbReference>
<dbReference type="Pfam" id="PF13411">
    <property type="entry name" value="MerR_1"/>
    <property type="match status" value="1"/>
</dbReference>
<reference evidence="3 4" key="2">
    <citation type="submission" date="2014-10" db="EMBL/GenBank/DDBJ databases">
        <title>Paracoccus sanguinis sp. nov., isolated from clinical specimens of New York State patients.</title>
        <authorList>
            <person name="Mingle L.A."/>
            <person name="Cole J.A."/>
            <person name="Lapierre P."/>
            <person name="Musser K.A."/>
        </authorList>
    </citation>
    <scope>NUCLEOTIDE SEQUENCE [LARGE SCALE GENOMIC DNA]</scope>
    <source>
        <strain evidence="3 4">5503</strain>
    </source>
</reference>
<comment type="caution">
    <text evidence="3">The sequence shown here is derived from an EMBL/GenBank/DDBJ whole genome shotgun (WGS) entry which is preliminary data.</text>
</comment>
<dbReference type="SUPFAM" id="SSF46955">
    <property type="entry name" value="Putative DNA-binding domain"/>
    <property type="match status" value="1"/>
</dbReference>
<sequence>MADNTEISLQDISDAAGVEIRTLRSWLAQDLLLPPLRQGRGAGYPPENLARARAIRAMRELDRASLTDIRRRLWTMSEAEIEAQAALLTPQPGPLNSAAAYLRSIAAPAAPRPSPDAPNRLARVPANTRAQPSPEGPPNAPGRRTPTRTVTVFTINPDVELHVSGELPPAVRLQFDRIADLIRSSLKEPPHDQ</sequence>